<dbReference type="EMBL" id="JAKHPH010000010">
    <property type="protein sequence ID" value="MCZ3667643.1"/>
    <property type="molecule type" value="Genomic_DNA"/>
</dbReference>
<comment type="caution">
    <text evidence="1">The sequence shown here is derived from an EMBL/GenBank/DDBJ whole genome shotgun (WGS) entry which is preliminary data.</text>
</comment>
<evidence type="ECO:0000313" key="1">
    <source>
        <dbReference type="EMBL" id="MCZ3667643.1"/>
    </source>
</evidence>
<dbReference type="AlphaFoldDB" id="A0AAW5WSV8"/>
<reference evidence="1" key="1">
    <citation type="submission" date="2022-01" db="EMBL/GenBank/DDBJ databases">
        <title>VMRC isolate genome collection.</title>
        <authorList>
            <person name="France M."/>
            <person name="Rutt L."/>
            <person name="Humphrys M."/>
            <person name="Ravel J."/>
        </authorList>
    </citation>
    <scope>NUCLEOTIDE SEQUENCE</scope>
    <source>
        <strain evidence="1">C0048A1</strain>
    </source>
</reference>
<gene>
    <name evidence="1" type="ORF">L2724_05000</name>
</gene>
<proteinExistence type="predicted"/>
<dbReference type="InterPro" id="IPR036390">
    <property type="entry name" value="WH_DNA-bd_sf"/>
</dbReference>
<evidence type="ECO:0000313" key="2">
    <source>
        <dbReference type="Proteomes" id="UP001212401"/>
    </source>
</evidence>
<organism evidence="1 2">
    <name type="scientific">Limosilactobacillus vaginalis</name>
    <dbReference type="NCBI Taxonomy" id="1633"/>
    <lineage>
        <taxon>Bacteria</taxon>
        <taxon>Bacillati</taxon>
        <taxon>Bacillota</taxon>
        <taxon>Bacilli</taxon>
        <taxon>Lactobacillales</taxon>
        <taxon>Lactobacillaceae</taxon>
        <taxon>Limosilactobacillus</taxon>
    </lineage>
</organism>
<accession>A0AAW5WSV8</accession>
<protein>
    <submittedName>
        <fullName evidence="1">Transcriptional regulator</fullName>
    </submittedName>
</protein>
<sequence>MMSNSKQSGFEYAKKILADSDLAGLVFWLGFRPFNEDELSTLIESSDEKIELALQKLRQNGVVNPIKDDQEKWTLTNDGDDLRNMLISLSVWGRQQMDNQEEIIPELIVEPERVANLKELVKFRDGVVRKYMNI</sequence>
<dbReference type="RefSeq" id="WP_003717476.1">
    <property type="nucleotide sequence ID" value="NZ_CP045240.1"/>
</dbReference>
<name>A0AAW5WSV8_9LACO</name>
<dbReference type="Proteomes" id="UP001212401">
    <property type="component" value="Unassembled WGS sequence"/>
</dbReference>
<dbReference type="SUPFAM" id="SSF46785">
    <property type="entry name" value="Winged helix' DNA-binding domain"/>
    <property type="match status" value="1"/>
</dbReference>